<reference evidence="1" key="1">
    <citation type="submission" date="2019-01" db="EMBL/GenBank/DDBJ databases">
        <title>Whole Genome Sequencing for Putative Detection of Antimicrobial Resistance and Potential Virulence Factors in Chryseobacterium indologenes isolated from Nile Tilapia in Tanzania.</title>
        <authorList>
            <person name="Mwega E."/>
            <person name="Mutoloki S."/>
            <person name="Mugimba K."/>
            <person name="Colquhoun D."/>
            <person name="Mdegela R."/>
            <person name="Evensen O."/>
            <person name="Wasteson Y."/>
        </authorList>
    </citation>
    <scope>NUCLEOTIDE SEQUENCE [LARGE SCALE GENOMIC DNA]</scope>
    <source>
        <strain evidence="1">StR 01</strain>
    </source>
</reference>
<protein>
    <submittedName>
        <fullName evidence="1">Uncharacterized protein</fullName>
    </submittedName>
</protein>
<dbReference type="AlphaFoldDB" id="A0A411DLB5"/>
<gene>
    <name evidence="1" type="ORF">EU348_08160</name>
</gene>
<sequence>MKKTFLSALLSLLILNCTHKKENVQQTDKENPNLTMSIPLEYLADYPLIKDSSKFIKNLQQAFDLHVHESPVQQKGEKITVFKKVKINGSDQEYYFVEYNWKTGPNSGYPWKNQLLLTQEGKLVKILSAERSQFVSIFPKQNPYLLATSVTAHGNGGHEIYKITADSLEDVYGGNVRTYDAHEDNKIYEPYELQLKIKDYNNDGFNDIAFTGKLVLIQRRTPDGFWYDNTTINGRKVSYSVDNPYKKIPVEYIFLYDQKTGHFKPKGDYREKYKLFE</sequence>
<dbReference type="EMBL" id="CP035532">
    <property type="protein sequence ID" value="QBA21163.1"/>
    <property type="molecule type" value="Genomic_DNA"/>
</dbReference>
<organism evidence="1">
    <name type="scientific">Chryseobacterium indologenes</name>
    <name type="common">Flavobacterium indologenes</name>
    <dbReference type="NCBI Taxonomy" id="253"/>
    <lineage>
        <taxon>Bacteria</taxon>
        <taxon>Pseudomonadati</taxon>
        <taxon>Bacteroidota</taxon>
        <taxon>Flavobacteriia</taxon>
        <taxon>Flavobacteriales</taxon>
        <taxon>Weeksellaceae</taxon>
        <taxon>Chryseobacterium group</taxon>
        <taxon>Chryseobacterium</taxon>
    </lineage>
</organism>
<proteinExistence type="predicted"/>
<evidence type="ECO:0000313" key="1">
    <source>
        <dbReference type="EMBL" id="QBA21163.1"/>
    </source>
</evidence>
<name>A0A411DLB5_CHRID</name>
<accession>A0A411DLB5</accession>